<dbReference type="InterPro" id="IPR002213">
    <property type="entry name" value="UDP_glucos_trans"/>
</dbReference>
<proteinExistence type="inferred from homology"/>
<evidence type="ECO:0000256" key="2">
    <source>
        <dbReference type="ARBA" id="ARBA00022676"/>
    </source>
</evidence>
<gene>
    <name evidence="7" type="ORF">VSQ78_25705</name>
</gene>
<keyword evidence="2" id="KW-0328">Glycosyltransferase</keyword>
<dbReference type="SUPFAM" id="SSF53756">
    <property type="entry name" value="UDP-Glycosyltransferase/glycogen phosphorylase"/>
    <property type="match status" value="1"/>
</dbReference>
<feature type="domain" description="Erythromycin biosynthesis protein CIII-like C-terminal" evidence="5">
    <location>
        <begin position="275"/>
        <end position="417"/>
    </location>
</feature>
<reference evidence="7 8" key="1">
    <citation type="submission" date="2024-01" db="EMBL/GenBank/DDBJ databases">
        <title>Genome mining of biosynthetic gene clusters to explore secondary metabolites of Streptomyces sp.</title>
        <authorList>
            <person name="Baig A."/>
            <person name="Ajitkumar Shintre N."/>
            <person name="Kumar H."/>
            <person name="Anbarasu A."/>
            <person name="Ramaiah S."/>
        </authorList>
    </citation>
    <scope>NUCLEOTIDE SEQUENCE [LARGE SCALE GENOMIC DNA]</scope>
    <source>
        <strain evidence="7 8">A01</strain>
    </source>
</reference>
<evidence type="ECO:0000313" key="8">
    <source>
        <dbReference type="Proteomes" id="UP001585053"/>
    </source>
</evidence>
<dbReference type="InterPro" id="IPR048284">
    <property type="entry name" value="EryCIII-like_N"/>
</dbReference>
<accession>A0ABV5E2N1</accession>
<comment type="caution">
    <text evidence="7">The sequence shown here is derived from an EMBL/GenBank/DDBJ whole genome shotgun (WGS) entry which is preliminary data.</text>
</comment>
<dbReference type="PANTHER" id="PTHR48050">
    <property type="entry name" value="STEROL 3-BETA-GLUCOSYLTRANSFERASE"/>
    <property type="match status" value="1"/>
</dbReference>
<evidence type="ECO:0000256" key="3">
    <source>
        <dbReference type="ARBA" id="ARBA00022679"/>
    </source>
</evidence>
<dbReference type="Pfam" id="PF21036">
    <property type="entry name" value="EryCIII-like_N"/>
    <property type="match status" value="1"/>
</dbReference>
<keyword evidence="8" id="KW-1185">Reference proteome</keyword>
<dbReference type="InterPro" id="IPR050426">
    <property type="entry name" value="Glycosyltransferase_28"/>
</dbReference>
<sequence length="439" mass="47744">MRVLVTTAAEKPHFLGLVPLAWALRSAGHEVVVASQPELAGAVSAAGLPFAPVGRDHGFWRMMRAYSLLGVLEKDTPPFGMADAPEHEVTWDYLIEGYRRVVPHWWRMVNDSMADDLVDLCRTWKPDLVVWGSVSFAGAVAARACGAAHVRYIWGADIFARMRGLFLERSAERPVHSREDPLGEWLSGLAARYGVEFDEELVVGQATIDQVPDVLRIPVDDRLGVRYLGMRFVPYNGRAVVPDWLRERPEGRRLCLTLGTSATDRFGGYTLPLGEVLEALGQVDAEVVATVPLKARQDLGTVPSNVRLVDYVPLHALAATSTATINHGGWGSVLTGLAAGLPQAILASWFDNPMLARRLSALGAALDVPVARATPELLADSARRVLEDEELGRGARRIAAGIRSRPAPGELTVELERLAERRGSVRAGAATGDPRPSER</sequence>
<dbReference type="PANTHER" id="PTHR48050:SF13">
    <property type="entry name" value="STEROL 3-BETA-GLUCOSYLTRANSFERASE UGT80A2"/>
    <property type="match status" value="1"/>
</dbReference>
<feature type="domain" description="Erythromycin biosynthesis protein CIII-like N-terminal" evidence="6">
    <location>
        <begin position="22"/>
        <end position="259"/>
    </location>
</feature>
<dbReference type="Gene3D" id="3.40.50.2000">
    <property type="entry name" value="Glycogen Phosphorylase B"/>
    <property type="match status" value="2"/>
</dbReference>
<evidence type="ECO:0000259" key="6">
    <source>
        <dbReference type="Pfam" id="PF21036"/>
    </source>
</evidence>
<protein>
    <submittedName>
        <fullName evidence="7">Activator-dependent family glycosyltransferase</fullName>
    </submittedName>
</protein>
<keyword evidence="4" id="KW-0045">Antibiotic biosynthesis</keyword>
<dbReference type="Proteomes" id="UP001585053">
    <property type="component" value="Unassembled WGS sequence"/>
</dbReference>
<dbReference type="RefSeq" id="WP_376737937.1">
    <property type="nucleotide sequence ID" value="NZ_JAYMRS010000020.1"/>
</dbReference>
<organism evidence="7 8">
    <name type="scientific">Nocardiopsis alba</name>
    <dbReference type="NCBI Taxonomy" id="53437"/>
    <lineage>
        <taxon>Bacteria</taxon>
        <taxon>Bacillati</taxon>
        <taxon>Actinomycetota</taxon>
        <taxon>Actinomycetes</taxon>
        <taxon>Streptosporangiales</taxon>
        <taxon>Nocardiopsidaceae</taxon>
        <taxon>Nocardiopsis</taxon>
    </lineage>
</organism>
<dbReference type="EMBL" id="JAYMRS010000020">
    <property type="protein sequence ID" value="MFB8771111.1"/>
    <property type="molecule type" value="Genomic_DNA"/>
</dbReference>
<evidence type="ECO:0000256" key="1">
    <source>
        <dbReference type="ARBA" id="ARBA00006962"/>
    </source>
</evidence>
<dbReference type="NCBIfam" id="TIGR04516">
    <property type="entry name" value="glycosyl_450act"/>
    <property type="match status" value="1"/>
</dbReference>
<keyword evidence="3" id="KW-0808">Transferase</keyword>
<dbReference type="InterPro" id="IPR030953">
    <property type="entry name" value="Glycosyl_450act"/>
</dbReference>
<name>A0ABV5E2N1_9ACTN</name>
<evidence type="ECO:0000259" key="5">
    <source>
        <dbReference type="Pfam" id="PF06722"/>
    </source>
</evidence>
<dbReference type="InterPro" id="IPR010610">
    <property type="entry name" value="EryCIII-like_C"/>
</dbReference>
<evidence type="ECO:0000256" key="4">
    <source>
        <dbReference type="ARBA" id="ARBA00023194"/>
    </source>
</evidence>
<evidence type="ECO:0000313" key="7">
    <source>
        <dbReference type="EMBL" id="MFB8771111.1"/>
    </source>
</evidence>
<dbReference type="CDD" id="cd03784">
    <property type="entry name" value="GT1_Gtf-like"/>
    <property type="match status" value="1"/>
</dbReference>
<dbReference type="Pfam" id="PF06722">
    <property type="entry name" value="EryCIII-like_C"/>
    <property type="match status" value="1"/>
</dbReference>
<comment type="similarity">
    <text evidence="1">Belongs to the glycosyltransferase 28 family.</text>
</comment>